<dbReference type="Pfam" id="PF00638">
    <property type="entry name" value="Ran_BP1"/>
    <property type="match status" value="1"/>
</dbReference>
<evidence type="ECO:0000259" key="4">
    <source>
        <dbReference type="PROSITE" id="PS50196"/>
    </source>
</evidence>
<keyword evidence="2" id="KW-0539">Nucleus</keyword>
<feature type="compositionally biased region" description="Basic and acidic residues" evidence="3">
    <location>
        <begin position="93"/>
        <end position="113"/>
    </location>
</feature>
<dbReference type="PANTHER" id="PTHR23138">
    <property type="entry name" value="RAN BINDING PROTEIN"/>
    <property type="match status" value="1"/>
</dbReference>
<evidence type="ECO:0000256" key="2">
    <source>
        <dbReference type="ARBA" id="ARBA00023242"/>
    </source>
</evidence>
<comment type="caution">
    <text evidence="5">The sequence shown here is derived from an EMBL/GenBank/DDBJ whole genome shotgun (WGS) entry which is preliminary data.</text>
</comment>
<dbReference type="GO" id="GO:0005634">
    <property type="term" value="C:nucleus"/>
    <property type="evidence" value="ECO:0007669"/>
    <property type="project" value="UniProtKB-SubCell"/>
</dbReference>
<name>A0A9W6SZE0_CANBO</name>
<dbReference type="AlphaFoldDB" id="A0A9W6SZE0"/>
<feature type="region of interest" description="Disordered" evidence="3">
    <location>
        <begin position="239"/>
        <end position="258"/>
    </location>
</feature>
<dbReference type="GO" id="GO:0006607">
    <property type="term" value="P:NLS-bearing protein import into nucleus"/>
    <property type="evidence" value="ECO:0007669"/>
    <property type="project" value="TreeGrafter"/>
</dbReference>
<reference evidence="5" key="1">
    <citation type="submission" date="2023-04" db="EMBL/GenBank/DDBJ databases">
        <title>Candida boidinii NBRC 10035.</title>
        <authorList>
            <person name="Ichikawa N."/>
            <person name="Sato H."/>
            <person name="Tonouchi N."/>
        </authorList>
    </citation>
    <scope>NUCLEOTIDE SEQUENCE</scope>
    <source>
        <strain evidence="5">NBRC 10035</strain>
    </source>
</reference>
<proteinExistence type="predicted"/>
<evidence type="ECO:0000313" key="6">
    <source>
        <dbReference type="Proteomes" id="UP001165120"/>
    </source>
</evidence>
<dbReference type="PROSITE" id="PS50196">
    <property type="entry name" value="RANBD1"/>
    <property type="match status" value="1"/>
</dbReference>
<gene>
    <name evidence="5" type="ORF">Cboi02_000224500</name>
</gene>
<dbReference type="SMART" id="SM00160">
    <property type="entry name" value="RanBD"/>
    <property type="match status" value="1"/>
</dbReference>
<feature type="compositionally biased region" description="Basic and acidic residues" evidence="3">
    <location>
        <begin position="186"/>
        <end position="210"/>
    </location>
</feature>
<feature type="compositionally biased region" description="Basic and acidic residues" evidence="3">
    <location>
        <begin position="155"/>
        <end position="170"/>
    </location>
</feature>
<protein>
    <submittedName>
        <fullName evidence="5">Unnamed protein product</fullName>
    </submittedName>
</protein>
<dbReference type="InterPro" id="IPR000156">
    <property type="entry name" value="Ran_bind_dom"/>
</dbReference>
<feature type="compositionally biased region" description="Low complexity" evidence="3">
    <location>
        <begin position="171"/>
        <end position="181"/>
    </location>
</feature>
<feature type="compositionally biased region" description="Low complexity" evidence="3">
    <location>
        <begin position="25"/>
        <end position="35"/>
    </location>
</feature>
<dbReference type="InterPro" id="IPR045255">
    <property type="entry name" value="RanBP1-like"/>
</dbReference>
<feature type="region of interest" description="Disordered" evidence="3">
    <location>
        <begin position="1"/>
        <end position="225"/>
    </location>
</feature>
<dbReference type="InterPro" id="IPR011993">
    <property type="entry name" value="PH-like_dom_sf"/>
</dbReference>
<organism evidence="5 6">
    <name type="scientific">Candida boidinii</name>
    <name type="common">Yeast</name>
    <dbReference type="NCBI Taxonomy" id="5477"/>
    <lineage>
        <taxon>Eukaryota</taxon>
        <taxon>Fungi</taxon>
        <taxon>Dikarya</taxon>
        <taxon>Ascomycota</taxon>
        <taxon>Saccharomycotina</taxon>
        <taxon>Pichiomycetes</taxon>
        <taxon>Pichiales</taxon>
        <taxon>Pichiaceae</taxon>
        <taxon>Ogataea</taxon>
        <taxon>Ogataea/Candida clade</taxon>
    </lineage>
</organism>
<sequence>MSEVAKEPETVTDENGTVVDEGEKAALSTTATETTEITEAEEEAANTSTKRARESDDEQTSDSELKKDDTKRTKLDEDTKDLTTTTTTEESEDSKAEEESKAGEESKSEEKPKFVFGSTTTFGSAGGFSMFGAGKNVFGGSTFGSSSPFGSVTPKESKPVENKSEEEKLSSSKSITATATETETEEKEKTETTTNTDEDKNSTESEKTETTKPTPSVFGSGSSFGNAFQMSINKKSIFDTNGEESKEEKKQDGESQIRDGYQVVHLQKQAVKSGEEDETTLISVKAKLYHLDLTNVSDGWKEKGIGILKVNKLSKPQENYSTRIVMRQDGIYKLILNVPVVKGFEVYRGMTSSLSSAKFVRIQFIENGKPTQYALKMSLDNAANLYEIIEPLIPK</sequence>
<comment type="subcellular location">
    <subcellularLocation>
        <location evidence="1">Nucleus</location>
    </subcellularLocation>
</comment>
<dbReference type="PANTHER" id="PTHR23138:SF142">
    <property type="entry name" value="RAN-BINDING PROTEIN 3B-RELATED"/>
    <property type="match status" value="1"/>
</dbReference>
<evidence type="ECO:0000313" key="5">
    <source>
        <dbReference type="EMBL" id="GME69340.1"/>
    </source>
</evidence>
<dbReference type="EMBL" id="BSXN01000647">
    <property type="protein sequence ID" value="GME69340.1"/>
    <property type="molecule type" value="Genomic_DNA"/>
</dbReference>
<keyword evidence="6" id="KW-1185">Reference proteome</keyword>
<dbReference type="Gene3D" id="2.30.29.30">
    <property type="entry name" value="Pleckstrin-homology domain (PH domain)/Phosphotyrosine-binding domain (PTB)"/>
    <property type="match status" value="1"/>
</dbReference>
<feature type="domain" description="RanBD1" evidence="4">
    <location>
        <begin position="259"/>
        <end position="387"/>
    </location>
</feature>
<feature type="compositionally biased region" description="Basic and acidic residues" evidence="3">
    <location>
        <begin position="243"/>
        <end position="257"/>
    </location>
</feature>
<accession>A0A9W6SZE0</accession>
<dbReference type="Proteomes" id="UP001165120">
    <property type="component" value="Unassembled WGS sequence"/>
</dbReference>
<evidence type="ECO:0000256" key="3">
    <source>
        <dbReference type="SAM" id="MobiDB-lite"/>
    </source>
</evidence>
<feature type="compositionally biased region" description="Basic and acidic residues" evidence="3">
    <location>
        <begin position="63"/>
        <end position="81"/>
    </location>
</feature>
<dbReference type="SUPFAM" id="SSF50729">
    <property type="entry name" value="PH domain-like"/>
    <property type="match status" value="1"/>
</dbReference>
<evidence type="ECO:0000256" key="1">
    <source>
        <dbReference type="ARBA" id="ARBA00004123"/>
    </source>
</evidence>
<feature type="compositionally biased region" description="Low complexity" evidence="3">
    <location>
        <begin position="116"/>
        <end position="154"/>
    </location>
</feature>